<evidence type="ECO:0000313" key="4">
    <source>
        <dbReference type="Proteomes" id="UP001201262"/>
    </source>
</evidence>
<name>A0AAD4L6D5_9EURO</name>
<evidence type="ECO:0000256" key="1">
    <source>
        <dbReference type="SAM" id="MobiDB-lite"/>
    </source>
</evidence>
<dbReference type="Gene3D" id="1.10.510.10">
    <property type="entry name" value="Transferase(Phosphotransferase) domain 1"/>
    <property type="match status" value="1"/>
</dbReference>
<comment type="caution">
    <text evidence="3">The sequence shown here is derived from an EMBL/GenBank/DDBJ whole genome shotgun (WGS) entry which is preliminary data.</text>
</comment>
<protein>
    <submittedName>
        <fullName evidence="3">Kinase-like domain-containing protein</fullName>
    </submittedName>
</protein>
<proteinExistence type="predicted"/>
<dbReference type="InterPro" id="IPR000719">
    <property type="entry name" value="Prot_kinase_dom"/>
</dbReference>
<dbReference type="EMBL" id="JAJTJA010000001">
    <property type="protein sequence ID" value="KAH8704764.1"/>
    <property type="molecule type" value="Genomic_DNA"/>
</dbReference>
<dbReference type="PROSITE" id="PS50011">
    <property type="entry name" value="PROTEIN_KINASE_DOM"/>
    <property type="match status" value="1"/>
</dbReference>
<reference evidence="3" key="1">
    <citation type="submission" date="2021-12" db="EMBL/GenBank/DDBJ databases">
        <title>Convergent genome expansion in fungi linked to evolution of root-endophyte symbiosis.</title>
        <authorList>
            <consortium name="DOE Joint Genome Institute"/>
            <person name="Ke Y.-H."/>
            <person name="Bonito G."/>
            <person name="Liao H.-L."/>
            <person name="Looney B."/>
            <person name="Rojas-Flechas A."/>
            <person name="Nash J."/>
            <person name="Hameed K."/>
            <person name="Schadt C."/>
            <person name="Martin F."/>
            <person name="Crous P.W."/>
            <person name="Miettinen O."/>
            <person name="Magnuson J.K."/>
            <person name="Labbe J."/>
            <person name="Jacobson D."/>
            <person name="Doktycz M.J."/>
            <person name="Veneault-Fourrey C."/>
            <person name="Kuo A."/>
            <person name="Mondo S."/>
            <person name="Calhoun S."/>
            <person name="Riley R."/>
            <person name="Ohm R."/>
            <person name="LaButti K."/>
            <person name="Andreopoulos B."/>
            <person name="Pangilinan J."/>
            <person name="Nolan M."/>
            <person name="Tritt A."/>
            <person name="Clum A."/>
            <person name="Lipzen A."/>
            <person name="Daum C."/>
            <person name="Barry K."/>
            <person name="Grigoriev I.V."/>
            <person name="Vilgalys R."/>
        </authorList>
    </citation>
    <scope>NUCLEOTIDE SEQUENCE</scope>
    <source>
        <strain evidence="3">PMI_201</strain>
    </source>
</reference>
<dbReference type="GeneID" id="70251679"/>
<dbReference type="PANTHER" id="PTHR24359">
    <property type="entry name" value="SERINE/THREONINE-PROTEIN KINASE SBK1"/>
    <property type="match status" value="1"/>
</dbReference>
<organism evidence="3 4">
    <name type="scientific">Talaromyces proteolyticus</name>
    <dbReference type="NCBI Taxonomy" id="1131652"/>
    <lineage>
        <taxon>Eukaryota</taxon>
        <taxon>Fungi</taxon>
        <taxon>Dikarya</taxon>
        <taxon>Ascomycota</taxon>
        <taxon>Pezizomycotina</taxon>
        <taxon>Eurotiomycetes</taxon>
        <taxon>Eurotiomycetidae</taxon>
        <taxon>Eurotiales</taxon>
        <taxon>Trichocomaceae</taxon>
        <taxon>Talaromyces</taxon>
        <taxon>Talaromyces sect. Bacilispori</taxon>
    </lineage>
</organism>
<keyword evidence="3" id="KW-0808">Transferase</keyword>
<dbReference type="Proteomes" id="UP001201262">
    <property type="component" value="Unassembled WGS sequence"/>
</dbReference>
<feature type="region of interest" description="Disordered" evidence="1">
    <location>
        <begin position="287"/>
        <end position="310"/>
    </location>
</feature>
<dbReference type="GO" id="GO:0004674">
    <property type="term" value="F:protein serine/threonine kinase activity"/>
    <property type="evidence" value="ECO:0007669"/>
    <property type="project" value="TreeGrafter"/>
</dbReference>
<dbReference type="GO" id="GO:0005524">
    <property type="term" value="F:ATP binding"/>
    <property type="evidence" value="ECO:0007669"/>
    <property type="project" value="InterPro"/>
</dbReference>
<gene>
    <name evidence="3" type="ORF">BGW36DRAFT_434350</name>
</gene>
<keyword evidence="4" id="KW-1185">Reference proteome</keyword>
<feature type="non-terminal residue" evidence="3">
    <location>
        <position position="1"/>
    </location>
</feature>
<dbReference type="SMART" id="SM00220">
    <property type="entry name" value="S_TKc"/>
    <property type="match status" value="1"/>
</dbReference>
<dbReference type="RefSeq" id="XP_046077385.1">
    <property type="nucleotide sequence ID" value="XM_046221392.1"/>
</dbReference>
<feature type="compositionally biased region" description="Basic and acidic residues" evidence="1">
    <location>
        <begin position="289"/>
        <end position="298"/>
    </location>
</feature>
<dbReference type="AlphaFoldDB" id="A0AAD4L6D5"/>
<evidence type="ECO:0000259" key="2">
    <source>
        <dbReference type="PROSITE" id="PS50011"/>
    </source>
</evidence>
<evidence type="ECO:0000313" key="3">
    <source>
        <dbReference type="EMBL" id="KAH8704764.1"/>
    </source>
</evidence>
<sequence>PHLIRLLAAYSHRGHYYMMFPYARLNLHEYWERNATPICNYEKTLWVFQQISGIASALSRVHIYTADDDYRDRRLQVLNDDQEKRFGRHGDLKPDNILWSHQDQIATVDGKMGVLQIADFGLGRFHGRYSRSNVNPLTLVTSPTYQSPEIELRKPVSRKYDIWSLGCVYLEFASWLLLGWPGVVELADKRAEQNPQTKINDDYFYKLVGDPGSHGCTARLRQGVSSWIASLRKHPQCSEAIFQLLNIIESRMLAIDCAQRVECEKLSKELKNLYDVACENEAFLMNPHGRKEDTREPSPELTRPRQVHSI</sequence>
<accession>A0AAD4L6D5</accession>
<dbReference type="InterPro" id="IPR011009">
    <property type="entry name" value="Kinase-like_dom_sf"/>
</dbReference>
<keyword evidence="3" id="KW-0418">Kinase</keyword>
<feature type="domain" description="Protein kinase" evidence="2">
    <location>
        <begin position="1"/>
        <end position="284"/>
    </location>
</feature>
<dbReference type="Pfam" id="PF00069">
    <property type="entry name" value="Pkinase"/>
    <property type="match status" value="1"/>
</dbReference>
<dbReference type="PANTHER" id="PTHR24359:SF1">
    <property type="entry name" value="INHIBITOR OF NUCLEAR FACTOR KAPPA-B KINASE EPSILON SUBUNIT HOMOLOG 1-RELATED"/>
    <property type="match status" value="1"/>
</dbReference>
<dbReference type="SUPFAM" id="SSF56112">
    <property type="entry name" value="Protein kinase-like (PK-like)"/>
    <property type="match status" value="1"/>
</dbReference>